<keyword evidence="6" id="KW-0662">Pyridine nucleotide biosynthesis</keyword>
<protein>
    <recommendedName>
        <fullName evidence="5">Nicotinate-nucleotide pyrophosphorylase [carboxylating]</fullName>
        <ecNumber evidence="4">2.4.2.19</ecNumber>
    </recommendedName>
    <alternativeName>
        <fullName evidence="9">Quinolinate phosphoribosyltransferase [decarboxylating]</fullName>
    </alternativeName>
</protein>
<dbReference type="Pfam" id="PF01729">
    <property type="entry name" value="QRPTase_C"/>
    <property type="match status" value="1"/>
</dbReference>
<dbReference type="CDD" id="cd01572">
    <property type="entry name" value="QPRTase"/>
    <property type="match status" value="1"/>
</dbReference>
<evidence type="ECO:0000256" key="3">
    <source>
        <dbReference type="ARBA" id="ARBA00009400"/>
    </source>
</evidence>
<evidence type="ECO:0000313" key="14">
    <source>
        <dbReference type="EMBL" id="NYH78055.1"/>
    </source>
</evidence>
<dbReference type="InterPro" id="IPR027277">
    <property type="entry name" value="NadC/ModD"/>
</dbReference>
<proteinExistence type="inferred from homology"/>
<keyword evidence="7 11" id="KW-0328">Glycosyltransferase</keyword>
<dbReference type="InterPro" id="IPR022412">
    <property type="entry name" value="Quinolinate_PRibosylTrfase_N"/>
</dbReference>
<evidence type="ECO:0000256" key="2">
    <source>
        <dbReference type="ARBA" id="ARBA00004893"/>
    </source>
</evidence>
<dbReference type="InterPro" id="IPR002638">
    <property type="entry name" value="Quinolinate_PRibosylTrfase_C"/>
</dbReference>
<comment type="similarity">
    <text evidence="3 11">Belongs to the NadC/ModD family.</text>
</comment>
<keyword evidence="8 11" id="KW-0808">Transferase</keyword>
<evidence type="ECO:0000256" key="8">
    <source>
        <dbReference type="ARBA" id="ARBA00022679"/>
    </source>
</evidence>
<reference evidence="14 15" key="1">
    <citation type="submission" date="2020-07" db="EMBL/GenBank/DDBJ databases">
        <title>Genomic Encyclopedia of Type Strains, Phase III (KMG-III): the genomes of soil and plant-associated and newly described type strains.</title>
        <authorList>
            <person name="Whitman W."/>
        </authorList>
    </citation>
    <scope>NUCLEOTIDE SEQUENCE [LARGE SCALE GENOMIC DNA]</scope>
    <source>
        <strain evidence="14 15">CECT 8576</strain>
    </source>
</reference>
<dbReference type="Gene3D" id="3.90.1170.20">
    <property type="entry name" value="Quinolinate phosphoribosyl transferase, N-terminal domain"/>
    <property type="match status" value="1"/>
</dbReference>
<comment type="function">
    <text evidence="1">Involved in the catabolism of quinolinic acid (QA).</text>
</comment>
<comment type="caution">
    <text evidence="14">The sequence shown here is derived from an EMBL/GenBank/DDBJ whole genome shotgun (WGS) entry which is preliminary data.</text>
</comment>
<evidence type="ECO:0000256" key="7">
    <source>
        <dbReference type="ARBA" id="ARBA00022676"/>
    </source>
</evidence>
<dbReference type="Gene3D" id="3.20.20.70">
    <property type="entry name" value="Aldolase class I"/>
    <property type="match status" value="1"/>
</dbReference>
<feature type="domain" description="Quinolinate phosphoribosyl transferase C-terminal" evidence="12">
    <location>
        <begin position="127"/>
        <end position="294"/>
    </location>
</feature>
<evidence type="ECO:0000256" key="5">
    <source>
        <dbReference type="ARBA" id="ARBA00020990"/>
    </source>
</evidence>
<comment type="catalytic activity">
    <reaction evidence="10">
        <text>nicotinate beta-D-ribonucleotide + CO2 + diphosphate = quinolinate + 5-phospho-alpha-D-ribose 1-diphosphate + 2 H(+)</text>
        <dbReference type="Rhea" id="RHEA:12733"/>
        <dbReference type="ChEBI" id="CHEBI:15378"/>
        <dbReference type="ChEBI" id="CHEBI:16526"/>
        <dbReference type="ChEBI" id="CHEBI:29959"/>
        <dbReference type="ChEBI" id="CHEBI:33019"/>
        <dbReference type="ChEBI" id="CHEBI:57502"/>
        <dbReference type="ChEBI" id="CHEBI:58017"/>
        <dbReference type="EC" id="2.4.2.19"/>
    </reaction>
</comment>
<dbReference type="Proteomes" id="UP000548304">
    <property type="component" value="Unassembled WGS sequence"/>
</dbReference>
<dbReference type="UniPathway" id="UPA00253">
    <property type="reaction ID" value="UER00331"/>
</dbReference>
<dbReference type="EC" id="2.4.2.19" evidence="4"/>
<evidence type="ECO:0000256" key="9">
    <source>
        <dbReference type="ARBA" id="ARBA00033102"/>
    </source>
</evidence>
<dbReference type="EMBL" id="JACBYW010000002">
    <property type="protein sequence ID" value="NYH78055.1"/>
    <property type="molecule type" value="Genomic_DNA"/>
</dbReference>
<dbReference type="PANTHER" id="PTHR32179">
    <property type="entry name" value="NICOTINATE-NUCLEOTIDE PYROPHOSPHORYLASE [CARBOXYLATING]"/>
    <property type="match status" value="1"/>
</dbReference>
<dbReference type="InterPro" id="IPR013785">
    <property type="entry name" value="Aldolase_TIM"/>
</dbReference>
<evidence type="ECO:0000256" key="4">
    <source>
        <dbReference type="ARBA" id="ARBA00011944"/>
    </source>
</evidence>
<dbReference type="Pfam" id="PF02749">
    <property type="entry name" value="QRPTase_N"/>
    <property type="match status" value="1"/>
</dbReference>
<dbReference type="FunFam" id="3.20.20.70:FF:000030">
    <property type="entry name" value="Nicotinate-nucleotide pyrophosphorylase, carboxylating"/>
    <property type="match status" value="1"/>
</dbReference>
<organism evidence="14 15">
    <name type="scientific">Actinopolyspora biskrensis</name>
    <dbReference type="NCBI Taxonomy" id="1470178"/>
    <lineage>
        <taxon>Bacteria</taxon>
        <taxon>Bacillati</taxon>
        <taxon>Actinomycetota</taxon>
        <taxon>Actinomycetes</taxon>
        <taxon>Actinopolysporales</taxon>
        <taxon>Actinopolysporaceae</taxon>
        <taxon>Actinopolyspora</taxon>
    </lineage>
</organism>
<feature type="domain" description="Quinolinate phosphoribosyl transferase N-terminal" evidence="13">
    <location>
        <begin position="38"/>
        <end position="125"/>
    </location>
</feature>
<sequence length="295" mass="30141">MNLAEATVRNLRTAGLDPAESEVLVRAALAEDLRYGPDATTAATVPDENVATAGFNTRADGVLAGLPLVLAVLDEVVGPERYRVDSAGADGAPVRAGECVLSVRAPVRPLLTAERTALNLLGHLSGIATATADWVAAVGGTGCVVRDSRKTTPGIRVPQKYAVRCGGGSNHRFGLGDAMLVKDNHVAAAGSAGAALRACREHAPELPLEVEVGELAELDEVLAESPELVLLDNFTPADCAEAVRRAAATSPGTGLEASGGLTLESASAYAKTGVHYLAVGALTHSAPVLDIGLDM</sequence>
<comment type="pathway">
    <text evidence="2">Cofactor biosynthesis; NAD(+) biosynthesis; nicotinate D-ribonucleotide from quinolinate: step 1/1.</text>
</comment>
<name>A0A852YYI9_9ACTN</name>
<evidence type="ECO:0000259" key="13">
    <source>
        <dbReference type="Pfam" id="PF02749"/>
    </source>
</evidence>
<dbReference type="SUPFAM" id="SSF54675">
    <property type="entry name" value="Nicotinate/Quinolinate PRTase N-terminal domain-like"/>
    <property type="match status" value="1"/>
</dbReference>
<gene>
    <name evidence="14" type="ORF">FHR84_001377</name>
</gene>
<dbReference type="PANTHER" id="PTHR32179:SF3">
    <property type="entry name" value="NICOTINATE-NUCLEOTIDE PYROPHOSPHORYLASE [CARBOXYLATING]"/>
    <property type="match status" value="1"/>
</dbReference>
<dbReference type="GO" id="GO:0034213">
    <property type="term" value="P:quinolinate catabolic process"/>
    <property type="evidence" value="ECO:0007669"/>
    <property type="project" value="TreeGrafter"/>
</dbReference>
<dbReference type="InterPro" id="IPR037128">
    <property type="entry name" value="Quinolinate_PRibosylTase_N_sf"/>
</dbReference>
<evidence type="ECO:0000256" key="1">
    <source>
        <dbReference type="ARBA" id="ARBA00003237"/>
    </source>
</evidence>
<dbReference type="GO" id="GO:0005737">
    <property type="term" value="C:cytoplasm"/>
    <property type="evidence" value="ECO:0007669"/>
    <property type="project" value="TreeGrafter"/>
</dbReference>
<evidence type="ECO:0000313" key="15">
    <source>
        <dbReference type="Proteomes" id="UP000548304"/>
    </source>
</evidence>
<evidence type="ECO:0000259" key="12">
    <source>
        <dbReference type="Pfam" id="PF01729"/>
    </source>
</evidence>
<dbReference type="NCBIfam" id="TIGR00078">
    <property type="entry name" value="nadC"/>
    <property type="match status" value="1"/>
</dbReference>
<dbReference type="InterPro" id="IPR004393">
    <property type="entry name" value="NadC"/>
</dbReference>
<dbReference type="InterPro" id="IPR036068">
    <property type="entry name" value="Nicotinate_pribotase-like_C"/>
</dbReference>
<dbReference type="PIRSF" id="PIRSF006250">
    <property type="entry name" value="NadC_ModD"/>
    <property type="match status" value="1"/>
</dbReference>
<dbReference type="RefSeq" id="WP_179534588.1">
    <property type="nucleotide sequence ID" value="NZ_JACBYW010000002.1"/>
</dbReference>
<dbReference type="GO" id="GO:0009435">
    <property type="term" value="P:NAD+ biosynthetic process"/>
    <property type="evidence" value="ECO:0007669"/>
    <property type="project" value="UniProtKB-UniPathway"/>
</dbReference>
<dbReference type="AlphaFoldDB" id="A0A852YYI9"/>
<keyword evidence="15" id="KW-1185">Reference proteome</keyword>
<evidence type="ECO:0000256" key="10">
    <source>
        <dbReference type="ARBA" id="ARBA00047445"/>
    </source>
</evidence>
<evidence type="ECO:0000256" key="11">
    <source>
        <dbReference type="PIRNR" id="PIRNR006250"/>
    </source>
</evidence>
<dbReference type="GO" id="GO:0004514">
    <property type="term" value="F:nicotinate-nucleotide diphosphorylase (carboxylating) activity"/>
    <property type="evidence" value="ECO:0007669"/>
    <property type="project" value="UniProtKB-EC"/>
</dbReference>
<dbReference type="SUPFAM" id="SSF51690">
    <property type="entry name" value="Nicotinate/Quinolinate PRTase C-terminal domain-like"/>
    <property type="match status" value="1"/>
</dbReference>
<accession>A0A852YYI9</accession>
<evidence type="ECO:0000256" key="6">
    <source>
        <dbReference type="ARBA" id="ARBA00022642"/>
    </source>
</evidence>